<proteinExistence type="predicted"/>
<sequence length="238" mass="27403">MRYCNWLLEEKDRRMRLDQRIADSKRMELELELALELEAEMANRHRMKLEAVMADLEDQSPWKDEEPNCSPEAVADLLAGGGVNDARYVAKKAWRIVNDQNLLAARNAPTVLSFEIKFCKKGVITVSLMRKEFIVSKVVGLEGSSVGQWWLDLIGKTLDVFVLGSWQDYLFLCTKLHIDFDLYNGYLNLKITERMPELSEADKVVFLGYFNYCFDGISYERELLSSHGLCSLYGSIHQ</sequence>
<evidence type="ECO:0000313" key="2">
    <source>
        <dbReference type="Proteomes" id="UP001281410"/>
    </source>
</evidence>
<evidence type="ECO:0000313" key="1">
    <source>
        <dbReference type="EMBL" id="KAK3198676.1"/>
    </source>
</evidence>
<name>A0AAE0A267_9ROSI</name>
<dbReference type="Proteomes" id="UP001281410">
    <property type="component" value="Unassembled WGS sequence"/>
</dbReference>
<dbReference type="EMBL" id="JANJYJ010000007">
    <property type="protein sequence ID" value="KAK3198676.1"/>
    <property type="molecule type" value="Genomic_DNA"/>
</dbReference>
<keyword evidence="2" id="KW-1185">Reference proteome</keyword>
<organism evidence="1 2">
    <name type="scientific">Dipteronia sinensis</name>
    <dbReference type="NCBI Taxonomy" id="43782"/>
    <lineage>
        <taxon>Eukaryota</taxon>
        <taxon>Viridiplantae</taxon>
        <taxon>Streptophyta</taxon>
        <taxon>Embryophyta</taxon>
        <taxon>Tracheophyta</taxon>
        <taxon>Spermatophyta</taxon>
        <taxon>Magnoliopsida</taxon>
        <taxon>eudicotyledons</taxon>
        <taxon>Gunneridae</taxon>
        <taxon>Pentapetalae</taxon>
        <taxon>rosids</taxon>
        <taxon>malvids</taxon>
        <taxon>Sapindales</taxon>
        <taxon>Sapindaceae</taxon>
        <taxon>Hippocastanoideae</taxon>
        <taxon>Acereae</taxon>
        <taxon>Dipteronia</taxon>
    </lineage>
</organism>
<dbReference type="AlphaFoldDB" id="A0AAE0A267"/>
<accession>A0AAE0A267</accession>
<comment type="caution">
    <text evidence="1">The sequence shown here is derived from an EMBL/GenBank/DDBJ whole genome shotgun (WGS) entry which is preliminary data.</text>
</comment>
<gene>
    <name evidence="1" type="ORF">Dsin_022091</name>
</gene>
<protein>
    <submittedName>
        <fullName evidence="1">Uncharacterized protein</fullName>
    </submittedName>
</protein>
<reference evidence="1" key="1">
    <citation type="journal article" date="2023" name="Plant J.">
        <title>Genome sequences and population genomics provide insights into the demographic history, inbreeding, and mutation load of two 'living fossil' tree species of Dipteronia.</title>
        <authorList>
            <person name="Feng Y."/>
            <person name="Comes H.P."/>
            <person name="Chen J."/>
            <person name="Zhu S."/>
            <person name="Lu R."/>
            <person name="Zhang X."/>
            <person name="Li P."/>
            <person name="Qiu J."/>
            <person name="Olsen K.M."/>
            <person name="Qiu Y."/>
        </authorList>
    </citation>
    <scope>NUCLEOTIDE SEQUENCE</scope>
    <source>
        <strain evidence="1">NBL</strain>
    </source>
</reference>